<dbReference type="Pfam" id="PF04608">
    <property type="entry name" value="PgpA"/>
    <property type="match status" value="1"/>
</dbReference>
<evidence type="ECO:0000256" key="2">
    <source>
        <dbReference type="SAM" id="Phobius"/>
    </source>
</evidence>
<gene>
    <name evidence="4" type="ORF">SAMN05216213_11286</name>
</gene>
<comment type="pathway">
    <text evidence="1">Phospholipid metabolism; phosphatidylglycerol biosynthesis; phosphatidylglycerol from CDP-diacylglycerol: step 2/2.</text>
</comment>
<keyword evidence="1" id="KW-0378">Hydrolase</keyword>
<keyword evidence="1 2" id="KW-0812">Transmembrane</keyword>
<keyword evidence="1 2" id="KW-0472">Membrane</keyword>
<comment type="function">
    <text evidence="1">Lipid phosphatase which dephosphorylates phosphatidylglycerophosphate (PGP) to phosphatidylglycerol (PG).</text>
</comment>
<sequence length="177" mass="20445">MRVTDHPNQVPAEYVPPSVWRNPWHFIAFGFGSGTLPKAPGTWGSLVALPFVPLWQMLPDWGYWLMLGVTMLFGFWLCGKVADDLRVHDHEGIVWDEMVGMWITLWLVPEGWVWLLLGFLMFRLFDIVKPWPIRWIDRHVHGGVGIMLDDVIAGVFAWLAMQGLVWGWDRYAVVLGF</sequence>
<proteinExistence type="predicted"/>
<organism evidence="4 5">
    <name type="scientific">Ectopseudomonas guguanensis</name>
    <dbReference type="NCBI Taxonomy" id="1198456"/>
    <lineage>
        <taxon>Bacteria</taxon>
        <taxon>Pseudomonadati</taxon>
        <taxon>Pseudomonadota</taxon>
        <taxon>Gammaproteobacteria</taxon>
        <taxon>Pseudomonadales</taxon>
        <taxon>Pseudomonadaceae</taxon>
        <taxon>Ectopseudomonas</taxon>
    </lineage>
</organism>
<keyword evidence="1" id="KW-1003">Cell membrane</keyword>
<name>A0A1H0XCG8_9GAMM</name>
<dbReference type="InterPro" id="IPR036681">
    <property type="entry name" value="PgpA-like_sf"/>
</dbReference>
<dbReference type="GO" id="GO:0005886">
    <property type="term" value="C:plasma membrane"/>
    <property type="evidence" value="ECO:0007669"/>
    <property type="project" value="UniProtKB-SubCell"/>
</dbReference>
<feature type="transmembrane region" description="Helical" evidence="2">
    <location>
        <begin position="142"/>
        <end position="161"/>
    </location>
</feature>
<feature type="transmembrane region" description="Helical" evidence="2">
    <location>
        <begin position="99"/>
        <end position="122"/>
    </location>
</feature>
<comment type="cofactor">
    <cofactor evidence="1">
        <name>Mg(2+)</name>
        <dbReference type="ChEBI" id="CHEBI:18420"/>
    </cofactor>
</comment>
<dbReference type="EC" id="3.1.3.27" evidence="1"/>
<evidence type="ECO:0000313" key="4">
    <source>
        <dbReference type="EMBL" id="SDQ00455.1"/>
    </source>
</evidence>
<dbReference type="AlphaFoldDB" id="A0A1H0XCG8"/>
<dbReference type="EMBL" id="FNJJ01000012">
    <property type="protein sequence ID" value="SDQ00455.1"/>
    <property type="molecule type" value="Genomic_DNA"/>
</dbReference>
<keyword evidence="1" id="KW-0595">Phospholipid degradation</keyword>
<dbReference type="PANTHER" id="PTHR36305:SF1">
    <property type="entry name" value="PHOSPHATIDYLGLYCEROPHOSPHATASE A"/>
    <property type="match status" value="1"/>
</dbReference>
<dbReference type="CDD" id="cd06971">
    <property type="entry name" value="PgpA"/>
    <property type="match status" value="1"/>
</dbReference>
<dbReference type="GO" id="GO:0008962">
    <property type="term" value="F:phosphatidylglycerophosphatase activity"/>
    <property type="evidence" value="ECO:0007669"/>
    <property type="project" value="UniProtKB-EC"/>
</dbReference>
<dbReference type="InterPro" id="IPR026037">
    <property type="entry name" value="PgpA"/>
</dbReference>
<feature type="transmembrane region" description="Helical" evidence="2">
    <location>
        <begin position="61"/>
        <end position="78"/>
    </location>
</feature>
<comment type="subcellular location">
    <subcellularLocation>
        <location evidence="1">Cell inner membrane</location>
        <topology evidence="1">Multi-pass membrane protein</topology>
    </subcellularLocation>
</comment>
<keyword evidence="1" id="KW-0442">Lipid degradation</keyword>
<dbReference type="PANTHER" id="PTHR36305">
    <property type="entry name" value="PHOSPHATIDYLGLYCEROPHOSPHATASE A"/>
    <property type="match status" value="1"/>
</dbReference>
<evidence type="ECO:0000256" key="1">
    <source>
        <dbReference type="PIRNR" id="PIRNR006162"/>
    </source>
</evidence>
<accession>A0A1H0XCG8</accession>
<dbReference type="SUPFAM" id="SSF101307">
    <property type="entry name" value="YutG-like"/>
    <property type="match status" value="1"/>
</dbReference>
<dbReference type="GO" id="GO:0009395">
    <property type="term" value="P:phospholipid catabolic process"/>
    <property type="evidence" value="ECO:0007669"/>
    <property type="project" value="UniProtKB-KW"/>
</dbReference>
<keyword evidence="1" id="KW-0460">Magnesium</keyword>
<keyword evidence="1" id="KW-0997">Cell inner membrane</keyword>
<protein>
    <recommendedName>
        <fullName evidence="1">Phosphatidylglycerophosphatase A</fullName>
        <ecNumber evidence="1">3.1.3.27</ecNumber>
    </recommendedName>
    <alternativeName>
        <fullName evidence="1">Phosphatidylglycerolphosphate phosphatase A</fullName>
    </alternativeName>
</protein>
<dbReference type="GO" id="GO:0046872">
    <property type="term" value="F:metal ion binding"/>
    <property type="evidence" value="ECO:0007669"/>
    <property type="project" value="UniProtKB-KW"/>
</dbReference>
<evidence type="ECO:0000259" key="3">
    <source>
        <dbReference type="Pfam" id="PF04608"/>
    </source>
</evidence>
<dbReference type="UniPathway" id="UPA00084">
    <property type="reaction ID" value="UER00504"/>
</dbReference>
<dbReference type="GO" id="GO:0006655">
    <property type="term" value="P:phosphatidylglycerol biosynthetic process"/>
    <property type="evidence" value="ECO:0007669"/>
    <property type="project" value="UniProtKB-UniPathway"/>
</dbReference>
<keyword evidence="1" id="KW-0443">Lipid metabolism</keyword>
<keyword evidence="1" id="KW-1208">Phospholipid metabolism</keyword>
<keyword evidence="2" id="KW-1133">Transmembrane helix</keyword>
<keyword evidence="1" id="KW-0479">Metal-binding</keyword>
<evidence type="ECO:0000313" key="5">
    <source>
        <dbReference type="Proteomes" id="UP000199460"/>
    </source>
</evidence>
<dbReference type="InterPro" id="IPR007686">
    <property type="entry name" value="YutG/PgpA"/>
</dbReference>
<dbReference type="PIRSF" id="PIRSF006162">
    <property type="entry name" value="PgpA"/>
    <property type="match status" value="1"/>
</dbReference>
<reference evidence="5" key="1">
    <citation type="submission" date="2016-10" db="EMBL/GenBank/DDBJ databases">
        <authorList>
            <person name="Varghese N."/>
            <person name="Submissions S."/>
        </authorList>
    </citation>
    <scope>NUCLEOTIDE SEQUENCE [LARGE SCALE GENOMIC DNA]</scope>
    <source>
        <strain evidence="5">JCM 18416</strain>
    </source>
</reference>
<feature type="domain" description="YutG/PgpA" evidence="3">
    <location>
        <begin position="27"/>
        <end position="164"/>
    </location>
</feature>
<dbReference type="Proteomes" id="UP000199460">
    <property type="component" value="Unassembled WGS sequence"/>
</dbReference>
<comment type="catalytic activity">
    <reaction evidence="1">
        <text>a 1,2-diacyl-sn-glycero-3-phospho-(1'-sn-glycero-3'-phosphate) + H2O = a 1,2-diacyl-sn-glycero-3-phospho-(1'-sn-glycerol) + phosphate</text>
        <dbReference type="Rhea" id="RHEA:33751"/>
        <dbReference type="ChEBI" id="CHEBI:15377"/>
        <dbReference type="ChEBI" id="CHEBI:43474"/>
        <dbReference type="ChEBI" id="CHEBI:60110"/>
        <dbReference type="ChEBI" id="CHEBI:64716"/>
        <dbReference type="EC" id="3.1.3.27"/>
    </reaction>
</comment>
<keyword evidence="5" id="KW-1185">Reference proteome</keyword>